<dbReference type="InterPro" id="IPR043519">
    <property type="entry name" value="NT_sf"/>
</dbReference>
<accession>W7BXP9</accession>
<dbReference type="Gene3D" id="1.20.120.330">
    <property type="entry name" value="Nucleotidyltransferases domain 2"/>
    <property type="match status" value="1"/>
</dbReference>
<organism evidence="1 2">
    <name type="scientific">Listeria grandensis FSL F6-0971</name>
    <dbReference type="NCBI Taxonomy" id="1265819"/>
    <lineage>
        <taxon>Bacteria</taxon>
        <taxon>Bacillati</taxon>
        <taxon>Bacillota</taxon>
        <taxon>Bacilli</taxon>
        <taxon>Bacillales</taxon>
        <taxon>Listeriaceae</taxon>
        <taxon>Listeria</taxon>
    </lineage>
</organism>
<dbReference type="EMBL" id="AODD01000001">
    <property type="protein sequence ID" value="EUJ25108.1"/>
    <property type="molecule type" value="Genomic_DNA"/>
</dbReference>
<dbReference type="STRING" id="1265819.PGRAN_00160"/>
<dbReference type="Gene3D" id="3.30.460.10">
    <property type="entry name" value="Beta Polymerase, domain 2"/>
    <property type="match status" value="1"/>
</dbReference>
<dbReference type="Pfam" id="PF04439">
    <property type="entry name" value="Adenyl_transf"/>
    <property type="match status" value="1"/>
</dbReference>
<dbReference type="PATRIC" id="fig|1265819.5.peg.30"/>
<dbReference type="OrthoDB" id="9776406at2"/>
<dbReference type="InterPro" id="IPR007530">
    <property type="entry name" value="Aminoglycoside_adenylylTfrase"/>
</dbReference>
<dbReference type="Proteomes" id="UP000019253">
    <property type="component" value="Unassembled WGS sequence"/>
</dbReference>
<dbReference type="SUPFAM" id="SSF81631">
    <property type="entry name" value="PAP/OAS1 substrate-binding domain"/>
    <property type="match status" value="1"/>
</dbReference>
<name>W7BXP9_9LIST</name>
<comment type="caution">
    <text evidence="1">The sequence shown here is derived from an EMBL/GenBank/DDBJ whole genome shotgun (WGS) entry which is preliminary data.</text>
</comment>
<dbReference type="RefSeq" id="WP_036064012.1">
    <property type="nucleotide sequence ID" value="NZ_AODD01000001.1"/>
</dbReference>
<evidence type="ECO:0000313" key="2">
    <source>
        <dbReference type="Proteomes" id="UP000019253"/>
    </source>
</evidence>
<keyword evidence="2" id="KW-1185">Reference proteome</keyword>
<gene>
    <name evidence="1" type="ORF">PGRAN_00160</name>
</gene>
<evidence type="ECO:0000313" key="1">
    <source>
        <dbReference type="EMBL" id="EUJ25108.1"/>
    </source>
</evidence>
<reference evidence="1 2" key="1">
    <citation type="journal article" date="2014" name="Int. J. Syst. Evol. Microbiol.">
        <title>Listeria floridensis sp. nov., Listeria aquatica sp. nov., Listeria cornellensis sp. nov., Listeria riparia sp. nov. and Listeria grandensis sp. nov., from agricultural and natural environments.</title>
        <authorList>
            <person name="den Bakker H.C."/>
            <person name="Warchocki S."/>
            <person name="Wright E.M."/>
            <person name="Allred A.F."/>
            <person name="Ahlstrom C."/>
            <person name="Manuel C.S."/>
            <person name="Stasiewicz M.J."/>
            <person name="Burrell A."/>
            <person name="Roof S."/>
            <person name="Strawn L."/>
            <person name="Fortes E.D."/>
            <person name="Nightingale K.K."/>
            <person name="Kephart D."/>
            <person name="Wiedmann M."/>
        </authorList>
    </citation>
    <scope>NUCLEOTIDE SEQUENCE [LARGE SCALE GENOMIC DNA]</scope>
    <source>
        <strain evidence="2">FSL F6-971</strain>
    </source>
</reference>
<dbReference type="AlphaFoldDB" id="W7BXP9"/>
<sequence>MINTQLVIFGNGVKVDFSFWPVSLLEKAFPYYEKLEILLDKDSQAGQIKQCISEKNGARMEKAEFDRIINEFWFELHYVAKFLKRGEIWFVQGIQAGIRENYLLPLLEESARLKGQKLSFSGRKIENWTDTTRLAAIFADYSLASNWQAMWEEIALFEEISNFIALQYHFALPQVKIERMKNLLRGIQEG</sequence>
<protein>
    <submittedName>
        <fullName evidence="1">Streptomycin resistance protein</fullName>
    </submittedName>
</protein>
<proteinExistence type="predicted"/>